<keyword evidence="1" id="KW-1185">Reference proteome</keyword>
<evidence type="ECO:0000313" key="2">
    <source>
        <dbReference type="WBParaSite" id="Csp11.Scaffold630.g18266.t1"/>
    </source>
</evidence>
<dbReference type="WBParaSite" id="Csp11.Scaffold630.g18266.t1">
    <property type="protein sequence ID" value="Csp11.Scaffold630.g18266.t1"/>
    <property type="gene ID" value="Csp11.Scaffold630.g18266"/>
</dbReference>
<evidence type="ECO:0000313" key="1">
    <source>
        <dbReference type="Proteomes" id="UP000095282"/>
    </source>
</evidence>
<dbReference type="Proteomes" id="UP000095282">
    <property type="component" value="Unplaced"/>
</dbReference>
<organism evidence="1 2">
    <name type="scientific">Caenorhabditis tropicalis</name>
    <dbReference type="NCBI Taxonomy" id="1561998"/>
    <lineage>
        <taxon>Eukaryota</taxon>
        <taxon>Metazoa</taxon>
        <taxon>Ecdysozoa</taxon>
        <taxon>Nematoda</taxon>
        <taxon>Chromadorea</taxon>
        <taxon>Rhabditida</taxon>
        <taxon>Rhabditina</taxon>
        <taxon>Rhabditomorpha</taxon>
        <taxon>Rhabditoidea</taxon>
        <taxon>Rhabditidae</taxon>
        <taxon>Peloderinae</taxon>
        <taxon>Caenorhabditis</taxon>
    </lineage>
</organism>
<name>A0A1I7UQ99_9PELO</name>
<sequence length="89" mass="9877">MAQSRVFQPVTDASGAVSSHLAFSLRIASESHSLRLPNRKFPLQIFLFLRDLLLIYSQISSPTGLRRPSSRQPFFRASSSLGLMIGGRT</sequence>
<proteinExistence type="predicted"/>
<protein>
    <submittedName>
        <fullName evidence="2">Uncharacterized protein</fullName>
    </submittedName>
</protein>
<reference evidence="2" key="1">
    <citation type="submission" date="2016-11" db="UniProtKB">
        <authorList>
            <consortium name="WormBaseParasite"/>
        </authorList>
    </citation>
    <scope>IDENTIFICATION</scope>
</reference>
<dbReference type="AlphaFoldDB" id="A0A1I7UQ99"/>
<accession>A0A1I7UQ99</accession>